<keyword evidence="1" id="KW-0472">Membrane</keyword>
<dbReference type="PANTHER" id="PTHR38815">
    <property type="entry name" value="HYPOTHETICAL MEMBRANE PROTEIN, CONSERVED, DUF373 FAMILY"/>
    <property type="match status" value="1"/>
</dbReference>
<evidence type="ECO:0000313" key="2">
    <source>
        <dbReference type="EMBL" id="RJX44469.1"/>
    </source>
</evidence>
<comment type="caution">
    <text evidence="2">The sequence shown here is derived from an EMBL/GenBank/DDBJ whole genome shotgun (WGS) entry which is preliminary data.</text>
</comment>
<dbReference type="AlphaFoldDB" id="A0A3A6PXL2"/>
<feature type="transmembrane region" description="Helical" evidence="1">
    <location>
        <begin position="220"/>
        <end position="241"/>
    </location>
</feature>
<dbReference type="OrthoDB" id="31282at2157"/>
<organism evidence="2 3">
    <name type="scientific">Halonotius aquaticus</name>
    <dbReference type="NCBI Taxonomy" id="2216978"/>
    <lineage>
        <taxon>Archaea</taxon>
        <taxon>Methanobacteriati</taxon>
        <taxon>Methanobacteriota</taxon>
        <taxon>Stenosarchaea group</taxon>
        <taxon>Halobacteria</taxon>
        <taxon>Halobacteriales</taxon>
        <taxon>Haloferacaceae</taxon>
        <taxon>Halonotius</taxon>
    </lineage>
</organism>
<dbReference type="Pfam" id="PF04123">
    <property type="entry name" value="DUF373"/>
    <property type="match status" value="1"/>
</dbReference>
<keyword evidence="3" id="KW-1185">Reference proteome</keyword>
<accession>A0A3A6PXL2</accession>
<dbReference type="Proteomes" id="UP000276588">
    <property type="component" value="Unassembled WGS sequence"/>
</dbReference>
<sequence length="362" mass="37691">MTTLVCCLDRDSTVTTATGLTPPVVGWEAVRSLVTDVGLDDPEATTVNCLLEALRVTRDLNDSGTDAMVAVVSASPAGTTAPDRAVADQIDELAAEYDLTATVVVTGTTDDERLLPVIESRLQVDGVDRVVVRQARDIESTYYLLKQFLADEELRTTVLVPLGISLLLVPALLLWFSPAVALAGLAALLGGAVLYKGLGIDEYVSRLPEVSRELLYSGQVSLVTYVTAAGLMIVGLVSGGIAVTPLPESLAPIVVAAFLHSSSPWLTGAAVTAATGRLLDRWIADEPLPTAMLSLPAGMLAVGIIARGFTGYLLTVEFTVGSVGLSPIQRLAVFVAGGILVSLLGVKLATALATQPADPVSE</sequence>
<keyword evidence="1" id="KW-1133">Transmembrane helix</keyword>
<dbReference type="RefSeq" id="WP_120101007.1">
    <property type="nucleotide sequence ID" value="NZ_QKNY01000004.1"/>
</dbReference>
<gene>
    <name evidence="2" type="ORF">DM826_02320</name>
</gene>
<name>A0A3A6PXL2_9EURY</name>
<dbReference type="PANTHER" id="PTHR38815:SF1">
    <property type="entry name" value="DUF373 FAMILY PROTEIN"/>
    <property type="match status" value="1"/>
</dbReference>
<keyword evidence="1" id="KW-0812">Transmembrane</keyword>
<protein>
    <recommendedName>
        <fullName evidence="4">DUF373 family protein</fullName>
    </recommendedName>
</protein>
<feature type="transmembrane region" description="Helical" evidence="1">
    <location>
        <begin position="179"/>
        <end position="199"/>
    </location>
</feature>
<dbReference type="InterPro" id="IPR007254">
    <property type="entry name" value="DUF373"/>
</dbReference>
<feature type="transmembrane region" description="Helical" evidence="1">
    <location>
        <begin position="253"/>
        <end position="279"/>
    </location>
</feature>
<evidence type="ECO:0000313" key="3">
    <source>
        <dbReference type="Proteomes" id="UP000276588"/>
    </source>
</evidence>
<feature type="transmembrane region" description="Helical" evidence="1">
    <location>
        <begin position="291"/>
        <end position="315"/>
    </location>
</feature>
<evidence type="ECO:0000256" key="1">
    <source>
        <dbReference type="SAM" id="Phobius"/>
    </source>
</evidence>
<dbReference type="EMBL" id="QKNY01000004">
    <property type="protein sequence ID" value="RJX44469.1"/>
    <property type="molecule type" value="Genomic_DNA"/>
</dbReference>
<proteinExistence type="predicted"/>
<evidence type="ECO:0008006" key="4">
    <source>
        <dbReference type="Google" id="ProtNLM"/>
    </source>
</evidence>
<reference evidence="2 3" key="1">
    <citation type="submission" date="2018-06" db="EMBL/GenBank/DDBJ databases">
        <title>Halonotius sp. F13-13 a new haloarchaeeon isolated from a solar saltern from Isla Cristina, Huelva, Spain.</title>
        <authorList>
            <person name="Duran-Viseras A."/>
            <person name="Sanchez-Porro C."/>
            <person name="Ventosa A."/>
        </authorList>
    </citation>
    <scope>NUCLEOTIDE SEQUENCE [LARGE SCALE GENOMIC DNA]</scope>
    <source>
        <strain evidence="2 3">F13-13</strain>
    </source>
</reference>
<feature type="transmembrane region" description="Helical" evidence="1">
    <location>
        <begin position="327"/>
        <end position="346"/>
    </location>
</feature>